<dbReference type="EMBL" id="BARS01038215">
    <property type="protein sequence ID" value="GAG20075.1"/>
    <property type="molecule type" value="Genomic_DNA"/>
</dbReference>
<accession>X0VPC3</accession>
<dbReference type="PANTHER" id="PTHR23090">
    <property type="entry name" value="NH 3 /GLUTAMINE-DEPENDENT NAD + SYNTHETASE"/>
    <property type="match status" value="1"/>
</dbReference>
<reference evidence="3" key="1">
    <citation type="journal article" date="2014" name="Front. Microbiol.">
        <title>High frequency of phylogenetically diverse reductive dehalogenase-homologous genes in deep subseafloor sedimentary metagenomes.</title>
        <authorList>
            <person name="Kawai M."/>
            <person name="Futagami T."/>
            <person name="Toyoda A."/>
            <person name="Takaki Y."/>
            <person name="Nishi S."/>
            <person name="Hori S."/>
            <person name="Arai W."/>
            <person name="Tsubouchi T."/>
            <person name="Morono Y."/>
            <person name="Uchiyama I."/>
            <person name="Ito T."/>
            <person name="Fujiyama A."/>
            <person name="Inagaki F."/>
            <person name="Takami H."/>
        </authorList>
    </citation>
    <scope>NUCLEOTIDE SEQUENCE</scope>
    <source>
        <strain evidence="3">Expedition CK06-06</strain>
    </source>
</reference>
<protein>
    <recommendedName>
        <fullName evidence="2">CN hydrolase domain-containing protein</fullName>
    </recommendedName>
</protein>
<feature type="domain" description="CN hydrolase" evidence="2">
    <location>
        <begin position="2"/>
        <end position="241"/>
    </location>
</feature>
<feature type="non-terminal residue" evidence="3">
    <location>
        <position position="1"/>
    </location>
</feature>
<proteinExistence type="predicted"/>
<dbReference type="Gene3D" id="3.60.110.10">
    <property type="entry name" value="Carbon-nitrogen hydrolase"/>
    <property type="match status" value="1"/>
</dbReference>
<dbReference type="InterPro" id="IPR003010">
    <property type="entry name" value="C-N_Hydrolase"/>
</dbReference>
<dbReference type="GO" id="GO:0005737">
    <property type="term" value="C:cytoplasm"/>
    <property type="evidence" value="ECO:0007669"/>
    <property type="project" value="InterPro"/>
</dbReference>
<evidence type="ECO:0000259" key="2">
    <source>
        <dbReference type="PROSITE" id="PS50263"/>
    </source>
</evidence>
<dbReference type="PANTHER" id="PTHR23090:SF9">
    <property type="entry name" value="GLUTAMINE-DEPENDENT NAD(+) SYNTHETASE"/>
    <property type="match status" value="1"/>
</dbReference>
<dbReference type="GO" id="GO:0009435">
    <property type="term" value="P:NAD+ biosynthetic process"/>
    <property type="evidence" value="ECO:0007669"/>
    <property type="project" value="InterPro"/>
</dbReference>
<dbReference type="AlphaFoldDB" id="X0VPC3"/>
<dbReference type="SUPFAM" id="SSF56317">
    <property type="entry name" value="Carbon-nitrogen hydrolase"/>
    <property type="match status" value="1"/>
</dbReference>
<dbReference type="PROSITE" id="PS50263">
    <property type="entry name" value="CN_HYDROLASE"/>
    <property type="match status" value="1"/>
</dbReference>
<gene>
    <name evidence="3" type="ORF">S01H1_58497</name>
</gene>
<comment type="caution">
    <text evidence="3">The sequence shown here is derived from an EMBL/GenBank/DDBJ whole genome shotgun (WGS) entry which is preliminary data.</text>
</comment>
<name>X0VPC3_9ZZZZ</name>
<dbReference type="GO" id="GO:0000257">
    <property type="term" value="F:nitrilase activity"/>
    <property type="evidence" value="ECO:0007669"/>
    <property type="project" value="UniProtKB-ARBA"/>
</dbReference>
<dbReference type="CDD" id="cd07570">
    <property type="entry name" value="GAT_Gln-NAD-synth"/>
    <property type="match status" value="1"/>
</dbReference>
<dbReference type="InterPro" id="IPR036526">
    <property type="entry name" value="C-N_Hydrolase_sf"/>
</dbReference>
<dbReference type="GO" id="GO:0003952">
    <property type="term" value="F:NAD+ synthase (glutamine-hydrolyzing) activity"/>
    <property type="evidence" value="ECO:0007669"/>
    <property type="project" value="InterPro"/>
</dbReference>
<sequence>TLRLGLAQINTTVGDLDGNAAKVLEYVGRARELGVDLISFPEMTITGYPPEDLLLRPQFIRDNLAVLRRVVKGCQGITVVVGFVDRDHDIHNAAAVIHDGRLVDVYHKQFLPNYGVFDENRYFQAGARCPVYAVAGIGVGVSICEDIWYPDDPMRAQAHGGAQVIININGSPYHLGKRRFREHMLATRASDYAVFISYTNQVGGQDELVFDGASMVVSPLGEVLAQAAAFEEELLICDLDVEETFQARLHEPRRR</sequence>
<evidence type="ECO:0000313" key="3">
    <source>
        <dbReference type="EMBL" id="GAG20075.1"/>
    </source>
</evidence>
<feature type="non-terminal residue" evidence="3">
    <location>
        <position position="255"/>
    </location>
</feature>
<dbReference type="Pfam" id="PF00795">
    <property type="entry name" value="CN_hydrolase"/>
    <property type="match status" value="1"/>
</dbReference>
<evidence type="ECO:0000256" key="1">
    <source>
        <dbReference type="ARBA" id="ARBA00022598"/>
    </source>
</evidence>
<dbReference type="GO" id="GO:0004359">
    <property type="term" value="F:glutaminase activity"/>
    <property type="evidence" value="ECO:0007669"/>
    <property type="project" value="InterPro"/>
</dbReference>
<dbReference type="InterPro" id="IPR000132">
    <property type="entry name" value="Nitrilase/CN_hydratase_CS"/>
</dbReference>
<dbReference type="PROSITE" id="PS00920">
    <property type="entry name" value="NITRIL_CHT_1"/>
    <property type="match status" value="1"/>
</dbReference>
<dbReference type="InterPro" id="IPR003694">
    <property type="entry name" value="NAD_synthase"/>
</dbReference>
<organism evidence="3">
    <name type="scientific">marine sediment metagenome</name>
    <dbReference type="NCBI Taxonomy" id="412755"/>
    <lineage>
        <taxon>unclassified sequences</taxon>
        <taxon>metagenomes</taxon>
        <taxon>ecological metagenomes</taxon>
    </lineage>
</organism>
<keyword evidence="1" id="KW-0436">Ligase</keyword>